<accession>G4CKS6</accession>
<gene>
    <name evidence="2" type="ORF">HMPREF9371_2216</name>
</gene>
<dbReference type="AlphaFoldDB" id="G4CKS6"/>
<dbReference type="STRING" id="1032488.HMPREF9371_2216"/>
<dbReference type="PATRIC" id="fig|1032488.3.peg.2093"/>
<keyword evidence="1" id="KW-0472">Membrane</keyword>
<keyword evidence="1" id="KW-0812">Transmembrane</keyword>
<evidence type="ECO:0000256" key="1">
    <source>
        <dbReference type="SAM" id="Phobius"/>
    </source>
</evidence>
<dbReference type="HOGENOM" id="CLU_2524115_0_0_4"/>
<protein>
    <submittedName>
        <fullName evidence="2">Uncharacterized protein</fullName>
    </submittedName>
</protein>
<reference evidence="2 3" key="1">
    <citation type="submission" date="2011-05" db="EMBL/GenBank/DDBJ databases">
        <authorList>
            <person name="Muzny D."/>
            <person name="Qin X."/>
            <person name="Deng J."/>
            <person name="Jiang H."/>
            <person name="Liu Y."/>
            <person name="Qu J."/>
            <person name="Song X.-Z."/>
            <person name="Zhang L."/>
            <person name="Thornton R."/>
            <person name="Coyle M."/>
            <person name="Francisco L."/>
            <person name="Jackson L."/>
            <person name="Javaid M."/>
            <person name="Korchina V."/>
            <person name="Kovar C."/>
            <person name="Mata R."/>
            <person name="Mathew T."/>
            <person name="Ngo R."/>
            <person name="Nguyen L."/>
            <person name="Nguyen N."/>
            <person name="Okwuonu G."/>
            <person name="Ongeri F."/>
            <person name="Pham C."/>
            <person name="Simmons D."/>
            <person name="Wilczek-Boney K."/>
            <person name="Hale W."/>
            <person name="Jakkamsetti A."/>
            <person name="Pham P."/>
            <person name="Ruth R."/>
            <person name="San Lucas F."/>
            <person name="Warren J."/>
            <person name="Zhang J."/>
            <person name="Zhao Z."/>
            <person name="Zhou C."/>
            <person name="Zhu D."/>
            <person name="Lee S."/>
            <person name="Bess C."/>
            <person name="Blankenburg K."/>
            <person name="Forbes L."/>
            <person name="Fu Q."/>
            <person name="Gubbala S."/>
            <person name="Hirani K."/>
            <person name="Jayaseelan J.C."/>
            <person name="Lara F."/>
            <person name="Munidasa M."/>
            <person name="Palculict T."/>
            <person name="Patil S."/>
            <person name="Pu L.-L."/>
            <person name="Saada N."/>
            <person name="Tang L."/>
            <person name="Weissenberger G."/>
            <person name="Zhu Y."/>
            <person name="Hemphill L."/>
            <person name="Shang Y."/>
            <person name="Youmans B."/>
            <person name="Ayvaz T."/>
            <person name="Ross M."/>
            <person name="Santibanez J."/>
            <person name="Aqrawi P."/>
            <person name="Gross S."/>
            <person name="Joshi V."/>
            <person name="Fowler G."/>
            <person name="Nazareth L."/>
            <person name="Reid J."/>
            <person name="Worley K."/>
            <person name="Petrosino J."/>
            <person name="Highlander S."/>
            <person name="Gibbs R."/>
        </authorList>
    </citation>
    <scope>NUCLEOTIDE SEQUENCE [LARGE SCALE GENOMIC DNA]</scope>
    <source>
        <strain evidence="2 3">871</strain>
    </source>
</reference>
<proteinExistence type="predicted"/>
<evidence type="ECO:0000313" key="2">
    <source>
        <dbReference type="EMBL" id="EGY51609.1"/>
    </source>
</evidence>
<name>G4CKS6_9NEIS</name>
<organism evidence="2 3">
    <name type="scientific">Neisseria shayeganii 871</name>
    <dbReference type="NCBI Taxonomy" id="1032488"/>
    <lineage>
        <taxon>Bacteria</taxon>
        <taxon>Pseudomonadati</taxon>
        <taxon>Pseudomonadota</taxon>
        <taxon>Betaproteobacteria</taxon>
        <taxon>Neisseriales</taxon>
        <taxon>Neisseriaceae</taxon>
        <taxon>Neisseria</taxon>
    </lineage>
</organism>
<keyword evidence="3" id="KW-1185">Reference proteome</keyword>
<dbReference type="Proteomes" id="UP000003019">
    <property type="component" value="Unassembled WGS sequence"/>
</dbReference>
<sequence length="84" mass="9225">MIEERLLGCEKMCCTAQTAERRAQQTALVSMVVIRYHPLPIFPDQRKTALGMYSWLLGGLGGRLLLAAALIAVMAALFFWAVAA</sequence>
<comment type="caution">
    <text evidence="2">The sequence shown here is derived from an EMBL/GenBank/DDBJ whole genome shotgun (WGS) entry which is preliminary data.</text>
</comment>
<feature type="transmembrane region" description="Helical" evidence="1">
    <location>
        <begin position="64"/>
        <end position="83"/>
    </location>
</feature>
<keyword evidence="1" id="KW-1133">Transmembrane helix</keyword>
<evidence type="ECO:0000313" key="3">
    <source>
        <dbReference type="Proteomes" id="UP000003019"/>
    </source>
</evidence>
<dbReference type="EMBL" id="AGAY01000074">
    <property type="protein sequence ID" value="EGY51609.1"/>
    <property type="molecule type" value="Genomic_DNA"/>
</dbReference>